<dbReference type="SUPFAM" id="SSF52540">
    <property type="entry name" value="P-loop containing nucleoside triphosphate hydrolases"/>
    <property type="match status" value="1"/>
</dbReference>
<keyword evidence="2 4" id="KW-0378">Hydrolase</keyword>
<organism evidence="4 5">
    <name type="scientific">Caldibacillus thermoamylovorans</name>
    <dbReference type="NCBI Taxonomy" id="35841"/>
    <lineage>
        <taxon>Bacteria</taxon>
        <taxon>Bacillati</taxon>
        <taxon>Bacillota</taxon>
        <taxon>Bacilli</taxon>
        <taxon>Bacillales</taxon>
        <taxon>Bacillaceae</taxon>
        <taxon>Caldibacillus</taxon>
    </lineage>
</organism>
<feature type="domain" description="Lon proteolytic" evidence="3">
    <location>
        <begin position="575"/>
        <end position="770"/>
    </location>
</feature>
<evidence type="ECO:0000256" key="2">
    <source>
        <dbReference type="PROSITE-ProRule" id="PRU01122"/>
    </source>
</evidence>
<dbReference type="Pfam" id="PF05362">
    <property type="entry name" value="Lon_C"/>
    <property type="match status" value="1"/>
</dbReference>
<keyword evidence="1 2" id="KW-0645">Protease</keyword>
<dbReference type="RefSeq" id="WP_041845769.1">
    <property type="nucleotide sequence ID" value="NZ_JAQEZG010000014.1"/>
</dbReference>
<reference evidence="4 5" key="1">
    <citation type="submission" date="2015-01" db="EMBL/GenBank/DDBJ databases">
        <title>Draft Genome Sequences of Four Bacillus thermoamylovorans Strains, Isolated From Food Products.</title>
        <authorList>
            <person name="Krawcyk A.O."/>
            <person name="Berendsen E.M."/>
            <person name="Eijlander R.T."/>
            <person name="de Jong A."/>
            <person name="Wells-Bennik M."/>
            <person name="Kuipers O.P."/>
        </authorList>
    </citation>
    <scope>NUCLEOTIDE SEQUENCE [LARGE SCALE GENOMIC DNA]</scope>
    <source>
        <strain evidence="4 5">B4167</strain>
    </source>
</reference>
<proteinExistence type="inferred from homology"/>
<dbReference type="InterPro" id="IPR046843">
    <property type="entry name" value="LonB_AAA-LID"/>
</dbReference>
<dbReference type="Gene3D" id="1.10.8.60">
    <property type="match status" value="1"/>
</dbReference>
<feature type="active site" evidence="2">
    <location>
        <position position="708"/>
    </location>
</feature>
<accession>A0ABD4A519</accession>
<comment type="similarity">
    <text evidence="2">Belongs to the peptidase S16 family.</text>
</comment>
<evidence type="ECO:0000313" key="5">
    <source>
        <dbReference type="Proteomes" id="UP000032076"/>
    </source>
</evidence>
<comment type="catalytic activity">
    <reaction evidence="2">
        <text>Hydrolysis of proteins in presence of ATP.</text>
        <dbReference type="EC" id="3.4.21.53"/>
    </reaction>
</comment>
<dbReference type="InterPro" id="IPR020568">
    <property type="entry name" value="Ribosomal_Su5_D2-typ_SF"/>
</dbReference>
<dbReference type="InterPro" id="IPR008269">
    <property type="entry name" value="Lon_proteolytic"/>
</dbReference>
<evidence type="ECO:0000259" key="3">
    <source>
        <dbReference type="PROSITE" id="PS51786"/>
    </source>
</evidence>
<name>A0ABD4A519_9BACI</name>
<dbReference type="Pfam" id="PF20436">
    <property type="entry name" value="LonB_AAA-LID"/>
    <property type="match status" value="1"/>
</dbReference>
<dbReference type="EMBL" id="JXLU01000103">
    <property type="protein sequence ID" value="KIO72062.1"/>
    <property type="molecule type" value="Genomic_DNA"/>
</dbReference>
<dbReference type="Gene3D" id="3.40.50.300">
    <property type="entry name" value="P-loop containing nucleotide triphosphate hydrolases"/>
    <property type="match status" value="2"/>
</dbReference>
<dbReference type="Pfam" id="PF13654">
    <property type="entry name" value="AAA_32"/>
    <property type="match status" value="1"/>
</dbReference>
<dbReference type="InterPro" id="IPR027417">
    <property type="entry name" value="P-loop_NTPase"/>
</dbReference>
<protein>
    <recommendedName>
        <fullName evidence="2">endopeptidase La</fullName>
        <ecNumber evidence="2">3.4.21.53</ecNumber>
    </recommendedName>
</protein>
<dbReference type="Gene3D" id="3.30.230.10">
    <property type="match status" value="1"/>
</dbReference>
<dbReference type="GO" id="GO:0006508">
    <property type="term" value="P:proteolysis"/>
    <property type="evidence" value="ECO:0007669"/>
    <property type="project" value="UniProtKB-KW"/>
</dbReference>
<dbReference type="GO" id="GO:0004252">
    <property type="term" value="F:serine-type endopeptidase activity"/>
    <property type="evidence" value="ECO:0007669"/>
    <property type="project" value="UniProtKB-UniRule"/>
</dbReference>
<sequence length="807" mass="92610">MNYEEYQNVLALHRVPVTKLHSSFDEQSFSFETTDDLEKMPNQMIGQNRAEQAMEFGLSVEQSGYNLFVVGPAGTGKMTYTLDSITKLAKQQKVPDDRCYVYNFENPDMPTVIPFPAGTGQQFQREMEILLIDIERELKSAFNSEIFEKNKRNIIEEIRTKMGKLWEKIDEFALQNQVKIERTPQGLNTIPLYLGRPITMQEYESLSDSNKEMLKERERLVEEKIQETVYQIRKLDEQLRKTMNKFMRETAAYAIEGLFQPLREKYQHHKKVLRYFDSYFYDVVEHYSFFLDDGEDDQNIIHALVGTSTEKKLNRYTVNLFVNNRNIKGAPVIYETHPTYHNLFGKVEYQGALGNWITDFTFIKPGVLHLANGGYLILQATELLQEPNAWTRLKRTLQTNSIQIENPYEDRAAIPTSGLRPESIPLNLKVIIIGPYYLYDLLSAYDEDFHKLFKVKVEFGTEMEKTEENCLKMARFVKNFADKEGLLPFHRRAIAKVINYSSRLVEDQTKLSTQFQEISKILVESSYWAKKENCQYVDAPHVVKALTEKSNRSNHVIEQYRELIKNGTIMVETDGYRIGQINGLAVMGTRDSVFGIPTKITAQTYVGKSGIMNIEREAALSGQIHNKGMMILTGFLSGEFAKNRPIPLSASITFEQTYSQIDGDSASSTELYVLLSSLAEVPIYQGIAVTGSVNQWGEIQPIGGVNEKIEGFYHICKERGLTGKQGVIIPKQNVANLMLEDEVVEAVREGRFHVWSVEHIAEGIEILTGVRAGNIRDENGQYPSNTIFAKVEDRFKKMYESLKEQRK</sequence>
<dbReference type="SUPFAM" id="SSF54211">
    <property type="entry name" value="Ribosomal protein S5 domain 2-like"/>
    <property type="match status" value="1"/>
</dbReference>
<dbReference type="InterPro" id="IPR041699">
    <property type="entry name" value="AAA_32"/>
</dbReference>
<dbReference type="PANTHER" id="PTHR10046">
    <property type="entry name" value="ATP DEPENDENT LON PROTEASE FAMILY MEMBER"/>
    <property type="match status" value="1"/>
</dbReference>
<feature type="active site" evidence="2">
    <location>
        <position position="665"/>
    </location>
</feature>
<dbReference type="InterPro" id="IPR014721">
    <property type="entry name" value="Ribsml_uS5_D2-typ_fold_subgr"/>
</dbReference>
<comment type="caution">
    <text evidence="4">The sequence shown here is derived from an EMBL/GenBank/DDBJ whole genome shotgun (WGS) entry which is preliminary data.</text>
</comment>
<dbReference type="PROSITE" id="PS51786">
    <property type="entry name" value="LON_PROTEOLYTIC"/>
    <property type="match status" value="1"/>
</dbReference>
<dbReference type="AlphaFoldDB" id="A0ABD4A519"/>
<dbReference type="EC" id="3.4.21.53" evidence="2"/>
<dbReference type="InterPro" id="IPR027065">
    <property type="entry name" value="Lon_Prtase"/>
</dbReference>
<evidence type="ECO:0000313" key="4">
    <source>
        <dbReference type="EMBL" id="KIO72062.1"/>
    </source>
</evidence>
<dbReference type="PRINTS" id="PR00830">
    <property type="entry name" value="ENDOLAPTASE"/>
</dbReference>
<dbReference type="Proteomes" id="UP000032076">
    <property type="component" value="Unassembled WGS sequence"/>
</dbReference>
<keyword evidence="2" id="KW-0720">Serine protease</keyword>
<dbReference type="GO" id="GO:0004176">
    <property type="term" value="F:ATP-dependent peptidase activity"/>
    <property type="evidence" value="ECO:0007669"/>
    <property type="project" value="UniProtKB-UniRule"/>
</dbReference>
<dbReference type="InterPro" id="IPR046844">
    <property type="entry name" value="Lon-like_helical"/>
</dbReference>
<gene>
    <name evidence="4" type="ORF">B4167_3037</name>
</gene>
<dbReference type="Pfam" id="PF20437">
    <property type="entry name" value="LonC_helical"/>
    <property type="match status" value="1"/>
</dbReference>
<evidence type="ECO:0000256" key="1">
    <source>
        <dbReference type="ARBA" id="ARBA00022670"/>
    </source>
</evidence>